<dbReference type="RefSeq" id="WP_395811827.1">
    <property type="nucleotide sequence ID" value="NZ_CP043494.1"/>
</dbReference>
<keyword evidence="3" id="KW-1185">Reference proteome</keyword>
<protein>
    <submittedName>
        <fullName evidence="2">Hemagglutinin</fullName>
    </submittedName>
</protein>
<gene>
    <name evidence="2" type="ORF">F0U60_51080</name>
</gene>
<accession>A0ABY9X841</accession>
<name>A0ABY9X841_9BACT</name>
<dbReference type="NCBIfam" id="NF047640">
    <property type="entry name" value="gliding_AgmC_N"/>
    <property type="match status" value="1"/>
</dbReference>
<feature type="transmembrane region" description="Helical" evidence="1">
    <location>
        <begin position="563"/>
        <end position="583"/>
    </location>
</feature>
<proteinExistence type="predicted"/>
<organism evidence="2 3">
    <name type="scientific">Archangium minus</name>
    <dbReference type="NCBI Taxonomy" id="83450"/>
    <lineage>
        <taxon>Bacteria</taxon>
        <taxon>Pseudomonadati</taxon>
        <taxon>Myxococcota</taxon>
        <taxon>Myxococcia</taxon>
        <taxon>Myxococcales</taxon>
        <taxon>Cystobacterineae</taxon>
        <taxon>Archangiaceae</taxon>
        <taxon>Archangium</taxon>
    </lineage>
</organism>
<keyword evidence="1" id="KW-0472">Membrane</keyword>
<keyword evidence="1" id="KW-1133">Transmembrane helix</keyword>
<dbReference type="EMBL" id="CP043494">
    <property type="protein sequence ID" value="WNG51560.1"/>
    <property type="molecule type" value="Genomic_DNA"/>
</dbReference>
<evidence type="ECO:0000313" key="3">
    <source>
        <dbReference type="Proteomes" id="UP001611383"/>
    </source>
</evidence>
<reference evidence="2 3" key="1">
    <citation type="submission" date="2019-08" db="EMBL/GenBank/DDBJ databases">
        <title>Archangium and Cystobacter genomes.</title>
        <authorList>
            <person name="Chen I.-C.K."/>
            <person name="Wielgoss S."/>
        </authorList>
    </citation>
    <scope>NUCLEOTIDE SEQUENCE [LARGE SCALE GENOMIC DNA]</scope>
    <source>
        <strain evidence="2 3">Cbm 6</strain>
    </source>
</reference>
<dbReference type="Proteomes" id="UP001611383">
    <property type="component" value="Chromosome"/>
</dbReference>
<evidence type="ECO:0000256" key="1">
    <source>
        <dbReference type="SAM" id="Phobius"/>
    </source>
</evidence>
<keyword evidence="1" id="KW-0812">Transmembrane</keyword>
<evidence type="ECO:0000313" key="2">
    <source>
        <dbReference type="EMBL" id="WNG51560.1"/>
    </source>
</evidence>
<sequence length="591" mass="57953">MPTILRRFFSDRSSRFPLGLLSLVFALFPTGVLADADVFGLGNGQHGSLQVKAPGVVLNASTALASEALAGATELRVENSVPFDEGELVMVLQMGGEALLPVYRETPLELGDSGVGRWELARLSKVSPGVLRLTAPLVNRFALASQVVRVPEYTEVHIQSSGSLVAQPWNGRSGGVLALLVTGLVNNQGSLDVDGAGFRGGEAEVGVALDSYECAAPDGVAGAGGSSAGGASKGEGFAGVLSGAPTHGYGLLANGGGGGNCHDAGGGGGGHIGKGGRGGRSAQETMEREVGGLGGAALRYASPLERLLFGGGGGAGIEGSSGGRGGGILFVRAREIQSPRPRGILTANGLAASSAVGLHGGGGGGGAGGTVHVRVAETFDCTVLSAKGGAGADSDTSPGGGGGGGLLLVQASEGVPPDCAASVSAGLSGYTSVGGRGAEPVVAGQPEFDGNLSVIVPGFAVPPVPTWVSPGAGAAGVEPLPRFEGKTAPGATVQVFLDGEPLGAPVVADDSGGFVAVPSAELAEGPHEVRAWAEQLGVRSATSEPLGFSVGGLFDLRVGCGCGAASAGGAWGLGLAVLAWVWLRGAARRGG</sequence>
<dbReference type="InterPro" id="IPR058184">
    <property type="entry name" value="AgmC-like_N"/>
</dbReference>